<dbReference type="PROSITE" id="PS01187">
    <property type="entry name" value="EGF_CA"/>
    <property type="match status" value="1"/>
</dbReference>
<feature type="domain" description="EGF-like" evidence="9">
    <location>
        <begin position="923"/>
        <end position="962"/>
    </location>
</feature>
<evidence type="ECO:0000256" key="6">
    <source>
        <dbReference type="PROSITE-ProRule" id="PRU00076"/>
    </source>
</evidence>
<dbReference type="SMART" id="SM00181">
    <property type="entry name" value="EGF"/>
    <property type="match status" value="32"/>
</dbReference>
<keyword evidence="3" id="KW-0677">Repeat</keyword>
<feature type="domain" description="EGF-like" evidence="9">
    <location>
        <begin position="516"/>
        <end position="563"/>
    </location>
</feature>
<keyword evidence="2 8" id="KW-0732">Signal</keyword>
<evidence type="ECO:0000259" key="9">
    <source>
        <dbReference type="PROSITE" id="PS50026"/>
    </source>
</evidence>
<dbReference type="SMART" id="SM00200">
    <property type="entry name" value="SEA"/>
    <property type="match status" value="1"/>
</dbReference>
<feature type="chain" id="PRO_5036905682" evidence="8">
    <location>
        <begin position="26"/>
        <end position="2077"/>
    </location>
</feature>
<evidence type="ECO:0000256" key="2">
    <source>
        <dbReference type="ARBA" id="ARBA00022729"/>
    </source>
</evidence>
<dbReference type="FunFam" id="2.10.25.10:FF:000038">
    <property type="entry name" value="Fibrillin 2"/>
    <property type="match status" value="1"/>
</dbReference>
<feature type="domain" description="EGF-like" evidence="9">
    <location>
        <begin position="1172"/>
        <end position="1210"/>
    </location>
</feature>
<dbReference type="InterPro" id="IPR000152">
    <property type="entry name" value="EGF-type_Asp/Asn_hydroxyl_site"/>
</dbReference>
<dbReference type="PROSITE" id="PS50026">
    <property type="entry name" value="EGF_3"/>
    <property type="match status" value="25"/>
</dbReference>
<feature type="domain" description="EGF-like" evidence="9">
    <location>
        <begin position="80"/>
        <end position="118"/>
    </location>
</feature>
<dbReference type="PROSITE" id="PS00010">
    <property type="entry name" value="ASX_HYDROXYL"/>
    <property type="match status" value="22"/>
</dbReference>
<feature type="domain" description="EGF-like" evidence="9">
    <location>
        <begin position="1072"/>
        <end position="1120"/>
    </location>
</feature>
<feature type="disulfide bond" evidence="6">
    <location>
        <begin position="1271"/>
        <end position="1288"/>
    </location>
</feature>
<feature type="domain" description="EGF-like" evidence="9">
    <location>
        <begin position="823"/>
        <end position="861"/>
    </location>
</feature>
<dbReference type="CDD" id="cd00054">
    <property type="entry name" value="EGF_CA"/>
    <property type="match status" value="5"/>
</dbReference>
<feature type="domain" description="EGF-like" evidence="9">
    <location>
        <begin position="1597"/>
        <end position="1636"/>
    </location>
</feature>
<feature type="domain" description="EGF-like" evidence="9">
    <location>
        <begin position="1339"/>
        <end position="1378"/>
    </location>
</feature>
<dbReference type="SUPFAM" id="SSF57184">
    <property type="entry name" value="Growth factor receptor domain"/>
    <property type="match status" value="2"/>
</dbReference>
<accession>A0A914WTS8</accession>
<dbReference type="Pfam" id="PF12947">
    <property type="entry name" value="EGF_3"/>
    <property type="match status" value="1"/>
</dbReference>
<feature type="domain" description="EGF-like" evidence="9">
    <location>
        <begin position="1549"/>
        <end position="1588"/>
    </location>
</feature>
<feature type="domain" description="EGF-like" evidence="9">
    <location>
        <begin position="1022"/>
        <end position="1061"/>
    </location>
</feature>
<dbReference type="Gene3D" id="2.10.25.10">
    <property type="entry name" value="Laminin"/>
    <property type="match status" value="23"/>
</dbReference>
<feature type="region of interest" description="Disordered" evidence="7">
    <location>
        <begin position="1993"/>
        <end position="2077"/>
    </location>
</feature>
<evidence type="ECO:0000256" key="7">
    <source>
        <dbReference type="SAM" id="MobiDB-lite"/>
    </source>
</evidence>
<evidence type="ECO:0000313" key="10">
    <source>
        <dbReference type="Proteomes" id="UP000887566"/>
    </source>
</evidence>
<dbReference type="InterPro" id="IPR049883">
    <property type="entry name" value="NOTCH1_EGF-like"/>
</dbReference>
<feature type="domain" description="EGF-like" evidence="9">
    <location>
        <begin position="276"/>
        <end position="315"/>
    </location>
</feature>
<feature type="domain" description="EGF-like" evidence="9">
    <location>
        <begin position="722"/>
        <end position="760"/>
    </location>
</feature>
<evidence type="ECO:0000256" key="1">
    <source>
        <dbReference type="ARBA" id="ARBA00022536"/>
    </source>
</evidence>
<dbReference type="Pfam" id="PF12661">
    <property type="entry name" value="hEGF"/>
    <property type="match status" value="2"/>
</dbReference>
<keyword evidence="5" id="KW-0325">Glycoprotein</keyword>
<keyword evidence="4 6" id="KW-1015">Disulfide bond</keyword>
<dbReference type="InterPro" id="IPR013032">
    <property type="entry name" value="EGF-like_CS"/>
</dbReference>
<dbReference type="Pfam" id="PF07645">
    <property type="entry name" value="EGF_CA"/>
    <property type="match status" value="21"/>
</dbReference>
<dbReference type="Pfam" id="PF25314">
    <property type="entry name" value="TNFR_nem"/>
    <property type="match status" value="1"/>
</dbReference>
<name>A0A914WTS8_9BILA</name>
<keyword evidence="1 6" id="KW-0245">EGF-like domain</keyword>
<dbReference type="SUPFAM" id="SSF57196">
    <property type="entry name" value="EGF/Laminin"/>
    <property type="match status" value="5"/>
</dbReference>
<feature type="domain" description="EGF-like" evidence="9">
    <location>
        <begin position="1499"/>
        <end position="1538"/>
    </location>
</feature>
<feature type="domain" description="EGF-like" evidence="9">
    <location>
        <begin position="1122"/>
        <end position="1160"/>
    </location>
</feature>
<feature type="domain" description="EGF-like" evidence="9">
    <location>
        <begin position="1646"/>
        <end position="1685"/>
    </location>
</feature>
<feature type="domain" description="EGF-like" evidence="9">
    <location>
        <begin position="974"/>
        <end position="1013"/>
    </location>
</feature>
<feature type="compositionally biased region" description="Basic and acidic residues" evidence="7">
    <location>
        <begin position="2009"/>
        <end position="2019"/>
    </location>
</feature>
<feature type="domain" description="EGF-like" evidence="9">
    <location>
        <begin position="327"/>
        <end position="367"/>
    </location>
</feature>
<comment type="caution">
    <text evidence="6">Lacks conserved residue(s) required for the propagation of feature annotation.</text>
</comment>
<dbReference type="Proteomes" id="UP000887566">
    <property type="component" value="Unplaced"/>
</dbReference>
<sequence length="2077" mass="228867">MARPYLWHPTALLSATILCATIVAGQRLGDNPCQDYSLHDCDKNAVCKSNQPGYFECQCPSGFVDLSPDRRFPGRVCKTEENECRLGTHRCDPNAECIDTKEAYSCRCKPGWIDTSPDLVGAPGRVCGKGDQCAAFNCSSDADCRESPSGAVCQCRIGFADVSQQQGLPNGRVCKKLVNECTEKKHDCSSNANCIDTSDAFTCRCADGYRDESPDALSRPGRVCVQSSVPDPPECDVNDPLSCDQRKAEVCVFVEGTYKCKCPAGYSRLPDGRCLVINECAEARLNDCGTNAQCADQAEGFTCQCQPGFADVSPNITSKPGRICRQRVNECTDATRYGVDCHSNAVCVDTDEAYTCRCRPGFADVSENYNRLPGRRCVEAINECADSASNDCAQQAVCEDAKEGYTCRCRPGFVDASSNITHYPGRVCNKPKGPEEIGGPTSLPQLEECDVKNPRCKANEVCIDKDNKGTTLCECAPNAFRFEDGSCRLYICRCKPGFVDFSPNPSRFGGVVCQEVVNECANPSLNTCHKDALCIDTTESYKCVCKAGFIDMDELRNPGRNCQKMHENDHCSPGNNDCDRNARCTPRGDSDFECACPAGYRDKSPNPSQRPGRVCIPLIPECDNPSLNDCDAPDRAICTDTDDGYLCRCRQGFLDISPDPAQKPGRLCKPLENECLKGVADCAKDGGICEDTPDSYTCRCAINYLDVSLDRQTRPGRQCKRLVNECTTGQNDCSPQATCTDTEDSFVCACPGDFIDVSPDPARRPGRRCLRRINECKENKHDCSPNADCVDTPESFRCKCRNDFVDESPDQQNRPGRVCRPQLVDECRLGTHDCSKHATCIDQPSGFTCQCNAEFLDDSPNRITRPGRVCVAKPTPPPEECRVDLETSCKVALNEVCRLVDGVPKCACPINYSRDPTSNACTVVNECQFPQLNDCDPNAECIDQPIGYNCRCKAGFKDRSADQLARPGRNCQPLVNECQFPHLNDCHQNANCTDLEEGYQCKCQEGFEDRSPSRPGRVCQQKVNECENPALNSCDPNADCIDEQQGYKCKCRAGFFDVSPSPNLQGRGCRQIVDECKSPNLNDCHQSAVCTDTLDSYTCACPANSRDISPNPSFPGRVCLLFENECLSGKHDCDPNAICRDNEESFTCECASGYTDRSPNKLSRPGRVCVQLIDECATARHTCSPQAECRDLEEGYTCECKDGFVDRSPDLLTQPGRVCGVPEVCPTNHLCSSAAVCEPLGGAEYRCTCIQGYVDQSTDANGCLNPRLNDCSPDAQCTNGRRLGEYSCRCLPGFQDGADKPGRVCIAVTDDRRRKPSSSLVRQPSQTAWSSFAFAPSVTDNECRDPRLNNCSRNAICYDEPRGYRCECSRGYVDRSPEPQFAGRVCEPPASATPSPRHPCQDPLLNDCHPAGTCKPQGASYTCECLQGYVDRSPDVQTKPGRVCVLTQPICLDPVQNDCHPAAICSETSGPEKYTCRCRDGYVDESPDTNRPGRLCVEQVNECLDRALNDCDPIAVCEDRPKGYTCRCPVESKDQSPDPQRPGRRCFKQLDECRNPLMNNCSRFADCIDREDGYECKCRAGYHDENPTHAGTVCNYIINECESTNLNDCDRHADCINLPGGYSCQCRQPYLDESPDKQNQPGRICRFNECNDPNYNKCARDAVCQDTEDGFVCHCKEGFYDNSPNPLEPGRVCIGFNIESTTLRDPVTIPADAVRCGPINLCYVSRNEVCIGGQHCGCRPGQNRRDSSQACVDVDTIVLAFRIMHQGNEPLMYSSQFGQPSSARYVQIVDEFRKGMHQAVGGTAYAPRYVTTDVNFITHPKTVNSSWPDGLLFNFTVATEMAVATSDSYDSASETSSDYTMREEIERRVTTDVTKSETRKTVTADVHGHATAQFHVYPPIDANTSRKGGGRFGGLAGVKKEVTKRWNRMASDTATSSKTHREEMHHSEADKDESTVYESGRFAGASDMFSATASERDRGQSIAEFSVGNLQARESEWGETGTEFSQNREMSEYTEREDTGSEASHSLTDAPEDDMYDKKVLVKKTQGYQPDASGQGGTERYTTEVSTKTQMRETTRR</sequence>
<feature type="signal peptide" evidence="8">
    <location>
        <begin position="1"/>
        <end position="25"/>
    </location>
</feature>
<dbReference type="PANTHER" id="PTHR24039:SF40">
    <property type="entry name" value="TRANSMEMBRANE MATRIX RECEPTOR MUP-4"/>
    <property type="match status" value="1"/>
</dbReference>
<dbReference type="InterPro" id="IPR018097">
    <property type="entry name" value="EGF_Ca-bd_CS"/>
</dbReference>
<feature type="region of interest" description="Disordered" evidence="7">
    <location>
        <begin position="1927"/>
        <end position="1956"/>
    </location>
</feature>
<dbReference type="InterPro" id="IPR000742">
    <property type="entry name" value="EGF"/>
</dbReference>
<dbReference type="SMART" id="SM00179">
    <property type="entry name" value="EGF_CA"/>
    <property type="match status" value="28"/>
</dbReference>
<feature type="domain" description="EGF-like" evidence="9">
    <location>
        <begin position="1259"/>
        <end position="1306"/>
    </location>
</feature>
<dbReference type="Pfam" id="PF00008">
    <property type="entry name" value="EGF"/>
    <property type="match status" value="1"/>
</dbReference>
<dbReference type="InterPro" id="IPR001881">
    <property type="entry name" value="EGF-like_Ca-bd_dom"/>
</dbReference>
<dbReference type="InterPro" id="IPR000082">
    <property type="entry name" value="SEA_dom"/>
</dbReference>
<feature type="compositionally biased region" description="Basic and acidic residues" evidence="7">
    <location>
        <begin position="1939"/>
        <end position="1954"/>
    </location>
</feature>
<dbReference type="FunFam" id="2.10.25.10:FF:000291">
    <property type="entry name" value="Transmembrane matrix receptor MUP-4"/>
    <property type="match status" value="4"/>
</dbReference>
<evidence type="ECO:0000313" key="11">
    <source>
        <dbReference type="WBParaSite" id="PSAMB.scaffold482size49770.g6377.t1"/>
    </source>
</evidence>
<dbReference type="InterPro" id="IPR024731">
    <property type="entry name" value="NELL2-like_EGF"/>
</dbReference>
<protein>
    <submittedName>
        <fullName evidence="11">EGF-like domain-containing protein</fullName>
    </submittedName>
</protein>
<dbReference type="PANTHER" id="PTHR24039">
    <property type="entry name" value="FIBRILLIN-RELATED"/>
    <property type="match status" value="1"/>
</dbReference>
<evidence type="ECO:0000256" key="5">
    <source>
        <dbReference type="ARBA" id="ARBA00023180"/>
    </source>
</evidence>
<dbReference type="GO" id="GO:0005509">
    <property type="term" value="F:calcium ion binding"/>
    <property type="evidence" value="ECO:0007669"/>
    <property type="project" value="InterPro"/>
</dbReference>
<dbReference type="InterPro" id="IPR057353">
    <property type="entry name" value="TNFR_nem"/>
</dbReference>
<evidence type="ECO:0000256" key="3">
    <source>
        <dbReference type="ARBA" id="ARBA00022737"/>
    </source>
</evidence>
<feature type="disulfide bond" evidence="6">
    <location>
        <begin position="1459"/>
        <end position="1476"/>
    </location>
</feature>
<feature type="domain" description="EGF-like" evidence="9">
    <location>
        <begin position="772"/>
        <end position="810"/>
    </location>
</feature>
<reference evidence="11" key="1">
    <citation type="submission" date="2022-11" db="UniProtKB">
        <authorList>
            <consortium name="WormBaseParasite"/>
        </authorList>
    </citation>
    <scope>IDENTIFICATION</scope>
</reference>
<dbReference type="InterPro" id="IPR009030">
    <property type="entry name" value="Growth_fac_rcpt_cys_sf"/>
</dbReference>
<feature type="domain" description="EGF-like" evidence="9">
    <location>
        <begin position="1396"/>
        <end position="1435"/>
    </location>
</feature>
<dbReference type="WBParaSite" id="PSAMB.scaffold482size49770.g6377.t1">
    <property type="protein sequence ID" value="PSAMB.scaffold482size49770.g6377.t1"/>
    <property type="gene ID" value="PSAMB.scaffold482size49770.g6377"/>
</dbReference>
<evidence type="ECO:0000256" key="4">
    <source>
        <dbReference type="ARBA" id="ARBA00023157"/>
    </source>
</evidence>
<keyword evidence="10" id="KW-1185">Reference proteome</keyword>
<feature type="domain" description="EGF-like" evidence="9">
    <location>
        <begin position="29"/>
        <end position="69"/>
    </location>
</feature>
<dbReference type="PROSITE" id="PS01186">
    <property type="entry name" value="EGF_2"/>
    <property type="match status" value="1"/>
</dbReference>
<feature type="domain" description="EGF-like" evidence="9">
    <location>
        <begin position="177"/>
        <end position="215"/>
    </location>
</feature>
<organism evidence="10 11">
    <name type="scientific">Plectus sambesii</name>
    <dbReference type="NCBI Taxonomy" id="2011161"/>
    <lineage>
        <taxon>Eukaryota</taxon>
        <taxon>Metazoa</taxon>
        <taxon>Ecdysozoa</taxon>
        <taxon>Nematoda</taxon>
        <taxon>Chromadorea</taxon>
        <taxon>Plectida</taxon>
        <taxon>Plectina</taxon>
        <taxon>Plectoidea</taxon>
        <taxon>Plectidae</taxon>
        <taxon>Plectus</taxon>
    </lineage>
</organism>
<evidence type="ECO:0000256" key="8">
    <source>
        <dbReference type="SAM" id="SignalP"/>
    </source>
</evidence>
<feature type="domain" description="EGF-like" evidence="9">
    <location>
        <begin position="1447"/>
        <end position="1488"/>
    </location>
</feature>
<feature type="domain" description="EGF-like" evidence="9">
    <location>
        <begin position="380"/>
        <end position="419"/>
    </location>
</feature>
<proteinExistence type="predicted"/>
<feature type="domain" description="EGF-like" evidence="9">
    <location>
        <begin position="567"/>
        <end position="606"/>
    </location>
</feature>